<evidence type="ECO:0000313" key="4">
    <source>
        <dbReference type="Proteomes" id="UP000219439"/>
    </source>
</evidence>
<evidence type="ECO:0000313" key="3">
    <source>
        <dbReference type="EMBL" id="SNZ06293.1"/>
    </source>
</evidence>
<gene>
    <name evidence="3" type="ORF">SAMN06265368_0371</name>
</gene>
<evidence type="ECO:0000259" key="2">
    <source>
        <dbReference type="Pfam" id="PF08327"/>
    </source>
</evidence>
<sequence length="154" mass="17246">MSIHTITKTLFFEASPQTVWAFLTEKDKISQWFMPADVDMTVGQDYHLTSKNDDGTEECGCWGKVLSADPYTRLVQTFAVKPFREGAFSTLVWTLEELDGGTKLTLQHEGVVEAMEGASLPIFMSLDKGWDGFFVNIRGILNASAEEEQKRDVA</sequence>
<dbReference type="Proteomes" id="UP000219439">
    <property type="component" value="Unassembled WGS sequence"/>
</dbReference>
<dbReference type="EMBL" id="OBEL01000001">
    <property type="protein sequence ID" value="SNZ06293.1"/>
    <property type="molecule type" value="Genomic_DNA"/>
</dbReference>
<dbReference type="Gene3D" id="3.30.530.20">
    <property type="match status" value="1"/>
</dbReference>
<protein>
    <submittedName>
        <fullName evidence="3">Uncharacterized conserved protein YndB, AHSA1/START domain</fullName>
    </submittedName>
</protein>
<dbReference type="Pfam" id="PF08327">
    <property type="entry name" value="AHSA1"/>
    <property type="match status" value="1"/>
</dbReference>
<evidence type="ECO:0000256" key="1">
    <source>
        <dbReference type="ARBA" id="ARBA00006817"/>
    </source>
</evidence>
<comment type="similarity">
    <text evidence="1">Belongs to the AHA1 family.</text>
</comment>
<feature type="domain" description="Activator of Hsp90 ATPase homologue 1/2-like C-terminal" evidence="2">
    <location>
        <begin position="14"/>
        <end position="132"/>
    </location>
</feature>
<keyword evidence="4" id="KW-1185">Reference proteome</keyword>
<dbReference type="CDD" id="cd07814">
    <property type="entry name" value="SRPBCC_CalC_Aha1-like"/>
    <property type="match status" value="1"/>
</dbReference>
<accession>A0A285NBJ4</accession>
<dbReference type="InterPro" id="IPR023393">
    <property type="entry name" value="START-like_dom_sf"/>
</dbReference>
<reference evidence="3 4" key="1">
    <citation type="submission" date="2017-09" db="EMBL/GenBank/DDBJ databases">
        <authorList>
            <person name="Ehlers B."/>
            <person name="Leendertz F.H."/>
        </authorList>
    </citation>
    <scope>NUCLEOTIDE SEQUENCE [LARGE SCALE GENOMIC DNA]</scope>
    <source>
        <strain evidence="3 4">DSM 18289</strain>
    </source>
</reference>
<dbReference type="AlphaFoldDB" id="A0A285NBJ4"/>
<dbReference type="InterPro" id="IPR013538">
    <property type="entry name" value="ASHA1/2-like_C"/>
</dbReference>
<dbReference type="SUPFAM" id="SSF55961">
    <property type="entry name" value="Bet v1-like"/>
    <property type="match status" value="1"/>
</dbReference>
<organism evidence="3 4">
    <name type="scientific">Cohaesibacter gelatinilyticus</name>
    <dbReference type="NCBI Taxonomy" id="372072"/>
    <lineage>
        <taxon>Bacteria</taxon>
        <taxon>Pseudomonadati</taxon>
        <taxon>Pseudomonadota</taxon>
        <taxon>Alphaproteobacteria</taxon>
        <taxon>Hyphomicrobiales</taxon>
        <taxon>Cohaesibacteraceae</taxon>
    </lineage>
</organism>
<name>A0A285NBJ4_9HYPH</name>
<dbReference type="RefSeq" id="WP_170955911.1">
    <property type="nucleotide sequence ID" value="NZ_OBEL01000001.1"/>
</dbReference>
<proteinExistence type="inferred from homology"/>